<evidence type="ECO:0000313" key="10">
    <source>
        <dbReference type="Proteomes" id="UP000278962"/>
    </source>
</evidence>
<dbReference type="PRINTS" id="PR01437">
    <property type="entry name" value="NUOXDRDTASE4"/>
</dbReference>
<gene>
    <name evidence="9" type="ORF">C8N24_1797</name>
</gene>
<evidence type="ECO:0000256" key="4">
    <source>
        <dbReference type="ARBA" id="ARBA00022989"/>
    </source>
</evidence>
<protein>
    <submittedName>
        <fullName evidence="9">NADH dehydrogenase subunit M</fullName>
    </submittedName>
</protein>
<evidence type="ECO:0000259" key="8">
    <source>
        <dbReference type="Pfam" id="PF00361"/>
    </source>
</evidence>
<dbReference type="InterPro" id="IPR001750">
    <property type="entry name" value="ND/Mrp_TM"/>
</dbReference>
<dbReference type="EMBL" id="RBIL01000001">
    <property type="protein sequence ID" value="RKQ91958.1"/>
    <property type="molecule type" value="Genomic_DNA"/>
</dbReference>
<dbReference type="InterPro" id="IPR003918">
    <property type="entry name" value="NADH_UbQ_OxRdtase"/>
</dbReference>
<dbReference type="GO" id="GO:0012505">
    <property type="term" value="C:endomembrane system"/>
    <property type="evidence" value="ECO:0007669"/>
    <property type="project" value="UniProtKB-SubCell"/>
</dbReference>
<accession>A0A660LAD3</accession>
<proteinExistence type="inferred from homology"/>
<dbReference type="GO" id="GO:0003954">
    <property type="term" value="F:NADH dehydrogenase activity"/>
    <property type="evidence" value="ECO:0007669"/>
    <property type="project" value="TreeGrafter"/>
</dbReference>
<dbReference type="Proteomes" id="UP000278962">
    <property type="component" value="Unassembled WGS sequence"/>
</dbReference>
<dbReference type="RefSeq" id="WP_245971795.1">
    <property type="nucleotide sequence ID" value="NZ_RBIL01000001.1"/>
</dbReference>
<dbReference type="GO" id="GO:0042773">
    <property type="term" value="P:ATP synthesis coupled electron transport"/>
    <property type="evidence" value="ECO:0007669"/>
    <property type="project" value="InterPro"/>
</dbReference>
<evidence type="ECO:0000256" key="6">
    <source>
        <dbReference type="RuleBase" id="RU000320"/>
    </source>
</evidence>
<feature type="transmembrane region" description="Helical" evidence="7">
    <location>
        <begin position="162"/>
        <end position="183"/>
    </location>
</feature>
<reference evidence="9 10" key="1">
    <citation type="submission" date="2018-10" db="EMBL/GenBank/DDBJ databases">
        <title>Genomic Encyclopedia of Archaeal and Bacterial Type Strains, Phase II (KMG-II): from individual species to whole genera.</title>
        <authorList>
            <person name="Goeker M."/>
        </authorList>
    </citation>
    <scope>NUCLEOTIDE SEQUENCE [LARGE SCALE GENOMIC DNA]</scope>
    <source>
        <strain evidence="9 10">DSM 14954</strain>
    </source>
</reference>
<feature type="transmembrane region" description="Helical" evidence="7">
    <location>
        <begin position="80"/>
        <end position="99"/>
    </location>
</feature>
<keyword evidence="4 7" id="KW-1133">Transmembrane helix</keyword>
<dbReference type="Pfam" id="PF00361">
    <property type="entry name" value="Proton_antipo_M"/>
    <property type="match status" value="1"/>
</dbReference>
<feature type="domain" description="NADH:quinone oxidoreductase/Mrp antiporter transmembrane" evidence="8">
    <location>
        <begin position="126"/>
        <end position="418"/>
    </location>
</feature>
<keyword evidence="10" id="KW-1185">Reference proteome</keyword>
<feature type="transmembrane region" description="Helical" evidence="7">
    <location>
        <begin position="106"/>
        <end position="125"/>
    </location>
</feature>
<evidence type="ECO:0000256" key="1">
    <source>
        <dbReference type="ARBA" id="ARBA00004127"/>
    </source>
</evidence>
<feature type="transmembrane region" description="Helical" evidence="7">
    <location>
        <begin position="300"/>
        <end position="319"/>
    </location>
</feature>
<feature type="transmembrane region" description="Helical" evidence="7">
    <location>
        <begin position="397"/>
        <end position="426"/>
    </location>
</feature>
<dbReference type="AlphaFoldDB" id="A0A660LAD3"/>
<evidence type="ECO:0000256" key="5">
    <source>
        <dbReference type="ARBA" id="ARBA00023136"/>
    </source>
</evidence>
<dbReference type="GO" id="GO:0048039">
    <property type="term" value="F:ubiquinone binding"/>
    <property type="evidence" value="ECO:0007669"/>
    <property type="project" value="TreeGrafter"/>
</dbReference>
<feature type="transmembrane region" description="Helical" evidence="7">
    <location>
        <begin position="208"/>
        <end position="229"/>
    </location>
</feature>
<comment type="similarity">
    <text evidence="2">Belongs to the complex I subunit 4 family.</text>
</comment>
<feature type="transmembrane region" description="Helical" evidence="7">
    <location>
        <begin position="447"/>
        <end position="467"/>
    </location>
</feature>
<comment type="caution">
    <text evidence="9">The sequence shown here is derived from an EMBL/GenBank/DDBJ whole genome shotgun (WGS) entry which is preliminary data.</text>
</comment>
<keyword evidence="5 7" id="KW-0472">Membrane</keyword>
<name>A0A660LAD3_9ACTN</name>
<feature type="transmembrane region" description="Helical" evidence="7">
    <location>
        <begin position="372"/>
        <end position="391"/>
    </location>
</feature>
<evidence type="ECO:0000256" key="3">
    <source>
        <dbReference type="ARBA" id="ARBA00022692"/>
    </source>
</evidence>
<evidence type="ECO:0000256" key="7">
    <source>
        <dbReference type="SAM" id="Phobius"/>
    </source>
</evidence>
<dbReference type="PANTHER" id="PTHR43507">
    <property type="entry name" value="NADH-UBIQUINONE OXIDOREDUCTASE CHAIN 4"/>
    <property type="match status" value="1"/>
</dbReference>
<dbReference type="PANTHER" id="PTHR43507:SF1">
    <property type="entry name" value="NADH-UBIQUINONE OXIDOREDUCTASE CHAIN 4"/>
    <property type="match status" value="1"/>
</dbReference>
<evidence type="ECO:0000313" key="9">
    <source>
        <dbReference type="EMBL" id="RKQ91958.1"/>
    </source>
</evidence>
<feature type="transmembrane region" description="Helical" evidence="7">
    <location>
        <begin position="274"/>
        <end position="293"/>
    </location>
</feature>
<sequence>MTIHLSILVFFPLLAGLLAAFSPGSLAPKILLIGTVIPLVYTIYMITDFDAGAGLQHVTDDAWITELGIRYKLGVDGLNLWLIALTTVVAFASAVWLIVRPPLERAGLFCFHFALGETAVLGAFVAQDLALFVLFFDLMLVPFYFLVGQWGTGDRAAAALKMVIYTLVGSLLMLAAAVATAVLSPTGNLTFVLTDLQANPLPESTQKWLFVAFSLAFLIKMPAFPFQGWMPDAYKSMPLPALAFFSGVVSKVAAYGFLKLVLPLFPAATNDWNVILLVLAVVSILYGSIQAFTQTNARLILGYSSVAQLGFITLGIFAIDAAGQGAQGALLQSINHGLVVAPLFFVIALLAERAGGSEDIRDYGGIAFRAPILAALFLIVALATLAMPGSANFAGEFLILLGAFSSVQALAFLASIGVILASVYALRMYIRSMHNRVGEKVTSFEMSLRDGLVLVPLVIAIIAFALYPQLALDAGEATVKSTVEAVLR</sequence>
<dbReference type="GO" id="GO:0016020">
    <property type="term" value="C:membrane"/>
    <property type="evidence" value="ECO:0007669"/>
    <property type="project" value="UniProtKB-SubCell"/>
</dbReference>
<evidence type="ECO:0000256" key="2">
    <source>
        <dbReference type="ARBA" id="ARBA00009025"/>
    </source>
</evidence>
<dbReference type="GO" id="GO:0008137">
    <property type="term" value="F:NADH dehydrogenase (ubiquinone) activity"/>
    <property type="evidence" value="ECO:0007669"/>
    <property type="project" value="InterPro"/>
</dbReference>
<feature type="transmembrane region" description="Helical" evidence="7">
    <location>
        <begin position="131"/>
        <end position="150"/>
    </location>
</feature>
<feature type="transmembrane region" description="Helical" evidence="7">
    <location>
        <begin position="241"/>
        <end position="262"/>
    </location>
</feature>
<comment type="subcellular location">
    <subcellularLocation>
        <location evidence="1">Endomembrane system</location>
        <topology evidence="1">Multi-pass membrane protein</topology>
    </subcellularLocation>
    <subcellularLocation>
        <location evidence="6">Membrane</location>
        <topology evidence="6">Multi-pass membrane protein</topology>
    </subcellularLocation>
</comment>
<dbReference type="GO" id="GO:0015990">
    <property type="term" value="P:electron transport coupled proton transport"/>
    <property type="evidence" value="ECO:0007669"/>
    <property type="project" value="TreeGrafter"/>
</dbReference>
<organism evidence="9 10">
    <name type="scientific">Solirubrobacter pauli</name>
    <dbReference type="NCBI Taxonomy" id="166793"/>
    <lineage>
        <taxon>Bacteria</taxon>
        <taxon>Bacillati</taxon>
        <taxon>Actinomycetota</taxon>
        <taxon>Thermoleophilia</taxon>
        <taxon>Solirubrobacterales</taxon>
        <taxon>Solirubrobacteraceae</taxon>
        <taxon>Solirubrobacter</taxon>
    </lineage>
</organism>
<feature type="transmembrane region" description="Helical" evidence="7">
    <location>
        <begin position="331"/>
        <end position="351"/>
    </location>
</feature>
<dbReference type="NCBIfam" id="TIGR01972">
    <property type="entry name" value="NDH_I_M"/>
    <property type="match status" value="1"/>
</dbReference>
<keyword evidence="3 6" id="KW-0812">Transmembrane</keyword>
<dbReference type="InterPro" id="IPR010227">
    <property type="entry name" value="NADH_Q_OxRdtase_chainM/4"/>
</dbReference>